<keyword evidence="3 4" id="KW-0865">Zymogen</keyword>
<protein>
    <recommendedName>
        <fullName evidence="4">Germination protease</fullName>
        <ecNumber evidence="4">3.4.24.78</ecNumber>
    </recommendedName>
    <alternativeName>
        <fullName evidence="4">GPR endopeptidase</fullName>
    </alternativeName>
    <alternativeName>
        <fullName evidence="4">Germination proteinase</fullName>
    </alternativeName>
    <alternativeName>
        <fullName evidence="4">Spore protease</fullName>
    </alternativeName>
</protein>
<dbReference type="InterPro" id="IPR005080">
    <property type="entry name" value="Peptidase_A25"/>
</dbReference>
<evidence type="ECO:0000313" key="5">
    <source>
        <dbReference type="EMBL" id="MBP2033024.1"/>
    </source>
</evidence>
<comment type="catalytic activity">
    <reaction evidence="4">
        <text>Endopeptidase action with P4 Glu or Asp, P1 preferably Glu &gt; Asp, P1' hydrophobic and P2' Ala.</text>
        <dbReference type="EC" id="3.4.24.78"/>
    </reaction>
</comment>
<dbReference type="InterPro" id="IPR023430">
    <property type="entry name" value="Pept_HybD-like_dom_sf"/>
</dbReference>
<proteinExistence type="inferred from homology"/>
<dbReference type="GO" id="GO:0008233">
    <property type="term" value="F:peptidase activity"/>
    <property type="evidence" value="ECO:0007669"/>
    <property type="project" value="UniProtKB-KW"/>
</dbReference>
<dbReference type="Gene3D" id="3.40.50.1450">
    <property type="entry name" value="HybD-like"/>
    <property type="match status" value="1"/>
</dbReference>
<evidence type="ECO:0000256" key="3">
    <source>
        <dbReference type="ARBA" id="ARBA00023145"/>
    </source>
</evidence>
<gene>
    <name evidence="4" type="primary">gpr</name>
    <name evidence="5" type="ORF">J2Z42_001703</name>
</gene>
<dbReference type="EMBL" id="JAGGLM010000009">
    <property type="protein sequence ID" value="MBP2033024.1"/>
    <property type="molecule type" value="Genomic_DNA"/>
</dbReference>
<organism evidence="5 6">
    <name type="scientific">Clostridium algifaecis</name>
    <dbReference type="NCBI Taxonomy" id="1472040"/>
    <lineage>
        <taxon>Bacteria</taxon>
        <taxon>Bacillati</taxon>
        <taxon>Bacillota</taxon>
        <taxon>Clostridia</taxon>
        <taxon>Eubacteriales</taxon>
        <taxon>Clostridiaceae</taxon>
        <taxon>Clostridium</taxon>
    </lineage>
</organism>
<comment type="subunit">
    <text evidence="4">Homotetramer.</text>
</comment>
<feature type="chain" id="PRO_5044946874" description="Germination protease" evidence="4">
    <location>
        <begin position="8"/>
        <end position="327"/>
    </location>
</feature>
<name>A0ABS4KVV1_9CLOT</name>
<dbReference type="Proteomes" id="UP001519307">
    <property type="component" value="Unassembled WGS sequence"/>
</dbReference>
<comment type="caution">
    <text evidence="5">The sequence shown here is derived from an EMBL/GenBank/DDBJ whole genome shotgun (WGS) entry which is preliminary data.</text>
</comment>
<dbReference type="PIRSF" id="PIRSF019549">
    <property type="entry name" value="Peptidase_A25"/>
    <property type="match status" value="1"/>
</dbReference>
<dbReference type="RefSeq" id="WP_209702178.1">
    <property type="nucleotide sequence ID" value="NZ_JAGGLM010000009.1"/>
</dbReference>
<keyword evidence="2 4" id="KW-0378">Hydrolase</keyword>
<sequence>MLNIRTDLALEAKEMCEDENKKIDGVKVEENLINGIKVTNVKITEDVGERIMGKPKGSYITIDIPEFTHYNGELRDELSRVLGKELKHIINSIVKIDKSMTAMVVGLGNWNITPDSLGPKVVSKLMITRHLKQLIPDKIDERIRPVCAISPGVLGLTGIETSEIISGIVGKIKPNIIICIDSLASRKVDRVNSTIQISDTGISPGSGVQNRRMELSEKALGVPVIALGVPTVVDAATMASDTIDLVLNEMIAKSKSGGEFYNILKSLDREEKRKLILEVLNPYSQNTMVTPKDVDIIIESIAKILSTGINIALQPELNAKEINAFLD</sequence>
<evidence type="ECO:0000256" key="1">
    <source>
        <dbReference type="ARBA" id="ARBA00022670"/>
    </source>
</evidence>
<dbReference type="Pfam" id="PF03418">
    <property type="entry name" value="Peptidase_A25"/>
    <property type="match status" value="2"/>
</dbReference>
<comment type="function">
    <text evidence="4">Initiates the rapid degradation of small, acid-soluble proteins during spore germination.</text>
</comment>
<dbReference type="NCBIfam" id="TIGR01441">
    <property type="entry name" value="GPR"/>
    <property type="match status" value="1"/>
</dbReference>
<reference evidence="5 6" key="1">
    <citation type="submission" date="2021-03" db="EMBL/GenBank/DDBJ databases">
        <title>Genomic Encyclopedia of Type Strains, Phase IV (KMG-IV): sequencing the most valuable type-strain genomes for metagenomic binning, comparative biology and taxonomic classification.</title>
        <authorList>
            <person name="Goeker M."/>
        </authorList>
    </citation>
    <scope>NUCLEOTIDE SEQUENCE [LARGE SCALE GENOMIC DNA]</scope>
    <source>
        <strain evidence="5 6">DSM 28783</strain>
    </source>
</reference>
<dbReference type="EC" id="3.4.24.78" evidence="4"/>
<feature type="propeptide" id="PRO_5044946873" evidence="4">
    <location>
        <begin position="1"/>
        <end position="7"/>
    </location>
</feature>
<dbReference type="GO" id="GO:0006508">
    <property type="term" value="P:proteolysis"/>
    <property type="evidence" value="ECO:0007669"/>
    <property type="project" value="UniProtKB-KW"/>
</dbReference>
<dbReference type="SUPFAM" id="SSF53163">
    <property type="entry name" value="HybD-like"/>
    <property type="match status" value="1"/>
</dbReference>
<comment type="PTM">
    <text evidence="4">Autoproteolytically processed. The inactive tetrameric zymogen termed p46 autoprocesses to a smaller form termed p41, which is active only during spore germination.</text>
</comment>
<keyword evidence="6" id="KW-1185">Reference proteome</keyword>
<evidence type="ECO:0000313" key="6">
    <source>
        <dbReference type="Proteomes" id="UP001519307"/>
    </source>
</evidence>
<keyword evidence="1 4" id="KW-0645">Protease</keyword>
<dbReference type="HAMAP" id="MF_00626">
    <property type="entry name" value="Germination_prot"/>
    <property type="match status" value="1"/>
</dbReference>
<evidence type="ECO:0000256" key="2">
    <source>
        <dbReference type="ARBA" id="ARBA00022801"/>
    </source>
</evidence>
<evidence type="ECO:0000256" key="4">
    <source>
        <dbReference type="HAMAP-Rule" id="MF_00626"/>
    </source>
</evidence>
<comment type="similarity">
    <text evidence="4">Belongs to the peptidase A25 family.</text>
</comment>
<accession>A0ABS4KVV1</accession>